<dbReference type="Pfam" id="PF12910">
    <property type="entry name" value="PHD_like"/>
    <property type="match status" value="1"/>
</dbReference>
<dbReference type="KEGG" id="pmar:B0X71_03485"/>
<dbReference type="Gene3D" id="3.40.1620.10">
    <property type="entry name" value="YefM-like domain"/>
    <property type="match status" value="1"/>
</dbReference>
<reference evidence="1 2" key="1">
    <citation type="submission" date="2017-02" db="EMBL/GenBank/DDBJ databases">
        <title>The complete genomic sequence of a novel cold adapted crude oil-degrading bacterium Planococcus qaidamina Y42.</title>
        <authorList>
            <person name="Yang R."/>
        </authorList>
    </citation>
    <scope>NUCLEOTIDE SEQUENCE [LARGE SCALE GENOMIC DNA]</scope>
    <source>
        <strain evidence="1 2">Y42</strain>
    </source>
</reference>
<dbReference type="EMBL" id="CP019640">
    <property type="protein sequence ID" value="AQQ54980.1"/>
    <property type="molecule type" value="Genomic_DNA"/>
</dbReference>
<name>A0A1Q2L3F7_9BACL</name>
<dbReference type="Gene3D" id="3.30.160.620">
    <property type="match status" value="1"/>
</dbReference>
<evidence type="ECO:0000313" key="2">
    <source>
        <dbReference type="Proteomes" id="UP000188184"/>
    </source>
</evidence>
<proteinExistence type="predicted"/>
<dbReference type="Proteomes" id="UP000188184">
    <property type="component" value="Chromosome"/>
</dbReference>
<gene>
    <name evidence="1" type="ORF">B0X71_03485</name>
</gene>
<organism evidence="1 2">
    <name type="scientific">Planococcus lenghuensis</name>
    <dbReference type="NCBI Taxonomy" id="2213202"/>
    <lineage>
        <taxon>Bacteria</taxon>
        <taxon>Bacillati</taxon>
        <taxon>Bacillota</taxon>
        <taxon>Bacilli</taxon>
        <taxon>Bacillales</taxon>
        <taxon>Caryophanaceae</taxon>
        <taxon>Planococcus</taxon>
    </lineage>
</organism>
<sequence length="146" mass="16849">MMKEKEESIMPTTLNATDVRKNWGQFNDDVIRIGPRFVKRSRDEWAALSAEQLRVAFASFQFQAHFIQEDDGSITMTLNGFDLVENAETKEEVIDLMADSLVDYAEDYMEHFTLYAHSPNRKQHFPFLMNVMAQPDSEAVKSLIHA</sequence>
<dbReference type="AlphaFoldDB" id="A0A1Q2L3F7"/>
<accession>A0A1Q2L3F7</accession>
<keyword evidence="2" id="KW-1185">Reference proteome</keyword>
<dbReference type="InterPro" id="IPR035424">
    <property type="entry name" value="Antitoxin_RelB"/>
</dbReference>
<protein>
    <submittedName>
        <fullName evidence="1">Uncharacterized protein</fullName>
    </submittedName>
</protein>
<evidence type="ECO:0000313" key="1">
    <source>
        <dbReference type="EMBL" id="AQQ54980.1"/>
    </source>
</evidence>